<organism evidence="3 4">
    <name type="scientific">Kiloniella litopenaei</name>
    <dbReference type="NCBI Taxonomy" id="1549748"/>
    <lineage>
        <taxon>Bacteria</taxon>
        <taxon>Pseudomonadati</taxon>
        <taxon>Pseudomonadota</taxon>
        <taxon>Alphaproteobacteria</taxon>
        <taxon>Rhodospirillales</taxon>
        <taxon>Kiloniellaceae</taxon>
        <taxon>Kiloniella</taxon>
    </lineage>
</organism>
<keyword evidence="2" id="KW-0732">Signal</keyword>
<dbReference type="RefSeq" id="WP_046509252.1">
    <property type="nucleotide sequence ID" value="NZ_LANI01000025.1"/>
</dbReference>
<dbReference type="OrthoDB" id="8477939at2"/>
<evidence type="ECO:0000313" key="4">
    <source>
        <dbReference type="Proteomes" id="UP000034491"/>
    </source>
</evidence>
<feature type="chain" id="PRO_5005640393" description="Ricin B lectin domain-containing protein" evidence="2">
    <location>
        <begin position="41"/>
        <end position="306"/>
    </location>
</feature>
<evidence type="ECO:0000256" key="1">
    <source>
        <dbReference type="SAM" id="MobiDB-lite"/>
    </source>
</evidence>
<comment type="caution">
    <text evidence="3">The sequence shown here is derived from an EMBL/GenBank/DDBJ whole genome shotgun (WGS) entry which is preliminary data.</text>
</comment>
<feature type="region of interest" description="Disordered" evidence="1">
    <location>
        <begin position="78"/>
        <end position="101"/>
    </location>
</feature>
<gene>
    <name evidence="3" type="ORF">WH95_16225</name>
</gene>
<proteinExistence type="predicted"/>
<sequence length="306" mass="32701">MYYHHTLKASSLAKKSLSRSTFLSTLLLVGALGVSETAQAGSSLFQKLKNNLENEATQEVTQEADKALQAGKKEVITGVTQTGAPQKSTTQTSTSSATEVAATNQTPQLGAPSQDLVSMTKCAALKPENITIGTLGDYTFQQGFSNEKRSGLINRRAGALSNGCILPSLNSREIAYMEVDEKKLKALGSSNDWEMQCIKSGNPGAGVVGASEPKSEYSYTVNVLSGKDMMLHCGNSENVAECAEGSNSSRSSAWKKKLDASGKTMLSVLANTSTLAPAQGEKLYCQYYNKKSGNSLFAFEYLRLQN</sequence>
<feature type="compositionally biased region" description="Low complexity" evidence="1">
    <location>
        <begin position="88"/>
        <end position="101"/>
    </location>
</feature>
<protein>
    <recommendedName>
        <fullName evidence="5">Ricin B lectin domain-containing protein</fullName>
    </recommendedName>
</protein>
<dbReference type="Proteomes" id="UP000034491">
    <property type="component" value="Unassembled WGS sequence"/>
</dbReference>
<evidence type="ECO:0000256" key="2">
    <source>
        <dbReference type="SAM" id="SignalP"/>
    </source>
</evidence>
<evidence type="ECO:0000313" key="3">
    <source>
        <dbReference type="EMBL" id="KKJ75781.1"/>
    </source>
</evidence>
<feature type="compositionally biased region" description="Polar residues" evidence="1">
    <location>
        <begin position="78"/>
        <end position="87"/>
    </location>
</feature>
<keyword evidence="4" id="KW-1185">Reference proteome</keyword>
<dbReference type="EMBL" id="LANI01000025">
    <property type="protein sequence ID" value="KKJ75781.1"/>
    <property type="molecule type" value="Genomic_DNA"/>
</dbReference>
<accession>A0A0M2R2B0</accession>
<name>A0A0M2R2B0_9PROT</name>
<evidence type="ECO:0008006" key="5">
    <source>
        <dbReference type="Google" id="ProtNLM"/>
    </source>
</evidence>
<feature type="signal peptide" evidence="2">
    <location>
        <begin position="1"/>
        <end position="40"/>
    </location>
</feature>
<dbReference type="AlphaFoldDB" id="A0A0M2R2B0"/>
<reference evidence="3 4" key="1">
    <citation type="submission" date="2015-03" db="EMBL/GenBank/DDBJ databases">
        <title>Genome sequence of Kiloniella sp. P1-1, isolated from the gut microflora of Pacific white shrimp, Penaeus vannamei.</title>
        <authorList>
            <person name="Shao Z."/>
            <person name="Wang L."/>
            <person name="Li X."/>
        </authorList>
    </citation>
    <scope>NUCLEOTIDE SEQUENCE [LARGE SCALE GENOMIC DNA]</scope>
    <source>
        <strain evidence="3 4">P1-1</strain>
    </source>
</reference>